<protein>
    <submittedName>
        <fullName evidence="1">Uncharacterized protein</fullName>
    </submittedName>
</protein>
<proteinExistence type="predicted"/>
<sequence length="144" mass="15779">MDVLRDNIKPRWTFRGQHRPGSVALGAASGVVGPDTAGIGALEVIYGLAALLWGRAGKQDWAGLIAIQYDLHYCRSDKLPQQGAATYPPPPWDHLTGISPLPRVWILYYVGSFGLRSTPLHLFSRLVGFSEDTFPPHVGEAKKM</sequence>
<dbReference type="EMBL" id="VSRR010020413">
    <property type="protein sequence ID" value="MPC63106.1"/>
    <property type="molecule type" value="Genomic_DNA"/>
</dbReference>
<dbReference type="Proteomes" id="UP000324222">
    <property type="component" value="Unassembled WGS sequence"/>
</dbReference>
<accession>A0A5B7GZV1</accession>
<evidence type="ECO:0000313" key="1">
    <source>
        <dbReference type="EMBL" id="MPC63106.1"/>
    </source>
</evidence>
<name>A0A5B7GZV1_PORTR</name>
<gene>
    <name evidence="1" type="ORF">E2C01_057200</name>
</gene>
<reference evidence="1 2" key="1">
    <citation type="submission" date="2019-05" db="EMBL/GenBank/DDBJ databases">
        <title>Another draft genome of Portunus trituberculatus and its Hox gene families provides insights of decapod evolution.</title>
        <authorList>
            <person name="Jeong J.-H."/>
            <person name="Song I."/>
            <person name="Kim S."/>
            <person name="Choi T."/>
            <person name="Kim D."/>
            <person name="Ryu S."/>
            <person name="Kim W."/>
        </authorList>
    </citation>
    <scope>NUCLEOTIDE SEQUENCE [LARGE SCALE GENOMIC DNA]</scope>
    <source>
        <tissue evidence="1">Muscle</tissue>
    </source>
</reference>
<comment type="caution">
    <text evidence="1">The sequence shown here is derived from an EMBL/GenBank/DDBJ whole genome shotgun (WGS) entry which is preliminary data.</text>
</comment>
<evidence type="ECO:0000313" key="2">
    <source>
        <dbReference type="Proteomes" id="UP000324222"/>
    </source>
</evidence>
<keyword evidence="2" id="KW-1185">Reference proteome</keyword>
<dbReference type="AlphaFoldDB" id="A0A5B7GZV1"/>
<organism evidence="1 2">
    <name type="scientific">Portunus trituberculatus</name>
    <name type="common">Swimming crab</name>
    <name type="synonym">Neptunus trituberculatus</name>
    <dbReference type="NCBI Taxonomy" id="210409"/>
    <lineage>
        <taxon>Eukaryota</taxon>
        <taxon>Metazoa</taxon>
        <taxon>Ecdysozoa</taxon>
        <taxon>Arthropoda</taxon>
        <taxon>Crustacea</taxon>
        <taxon>Multicrustacea</taxon>
        <taxon>Malacostraca</taxon>
        <taxon>Eumalacostraca</taxon>
        <taxon>Eucarida</taxon>
        <taxon>Decapoda</taxon>
        <taxon>Pleocyemata</taxon>
        <taxon>Brachyura</taxon>
        <taxon>Eubrachyura</taxon>
        <taxon>Portunoidea</taxon>
        <taxon>Portunidae</taxon>
        <taxon>Portuninae</taxon>
        <taxon>Portunus</taxon>
    </lineage>
</organism>